<feature type="domain" description="Cation efflux protein cytoplasmic" evidence="4">
    <location>
        <begin position="46"/>
        <end position="119"/>
    </location>
</feature>
<evidence type="ECO:0000259" key="4">
    <source>
        <dbReference type="Pfam" id="PF16916"/>
    </source>
</evidence>
<dbReference type="AlphaFoldDB" id="A0A6A7K4X5"/>
<evidence type="ECO:0000313" key="6">
    <source>
        <dbReference type="Proteomes" id="UP000440004"/>
    </source>
</evidence>
<dbReference type="GO" id="GO:0005886">
    <property type="term" value="C:plasma membrane"/>
    <property type="evidence" value="ECO:0007669"/>
    <property type="project" value="TreeGrafter"/>
</dbReference>
<dbReference type="GO" id="GO:0015086">
    <property type="term" value="F:cadmium ion transmembrane transporter activity"/>
    <property type="evidence" value="ECO:0007669"/>
    <property type="project" value="TreeGrafter"/>
</dbReference>
<comment type="caution">
    <text evidence="5">The sequence shown here is derived from an EMBL/GenBank/DDBJ whole genome shotgun (WGS) entry which is preliminary data.</text>
</comment>
<keyword evidence="3" id="KW-1133">Transmembrane helix</keyword>
<evidence type="ECO:0000256" key="3">
    <source>
        <dbReference type="SAM" id="Phobius"/>
    </source>
</evidence>
<name>A0A6A7K4X5_9FIRM</name>
<keyword evidence="3" id="KW-0472">Membrane</keyword>
<dbReference type="PANTHER" id="PTHR43840">
    <property type="entry name" value="MITOCHONDRIAL METAL TRANSPORTER 1-RELATED"/>
    <property type="match status" value="1"/>
</dbReference>
<reference evidence="5 6" key="1">
    <citation type="submission" date="2019-10" db="EMBL/GenBank/DDBJ databases">
        <title>Alkalibaculum tamaniensis sp.nov., a new alkaliphilic acetogen, isolated on methoxylated aromatics from a mud volcano.</title>
        <authorList>
            <person name="Khomyakova M.A."/>
            <person name="Merkel A.Y."/>
            <person name="Bonch-Osmolovskaya E.A."/>
            <person name="Slobodkin A.I."/>
        </authorList>
    </citation>
    <scope>NUCLEOTIDE SEQUENCE [LARGE SCALE GENOMIC DNA]</scope>
    <source>
        <strain evidence="5 6">M08DMB</strain>
    </source>
</reference>
<dbReference type="Pfam" id="PF16916">
    <property type="entry name" value="ZT_dimer"/>
    <property type="match status" value="1"/>
</dbReference>
<gene>
    <name evidence="5" type="ORF">GC105_01750</name>
</gene>
<protein>
    <recommendedName>
        <fullName evidence="4">Cation efflux protein cytoplasmic domain-containing protein</fullName>
    </recommendedName>
</protein>
<dbReference type="EMBL" id="WHNX01000002">
    <property type="protein sequence ID" value="MPW24516.1"/>
    <property type="molecule type" value="Genomic_DNA"/>
</dbReference>
<dbReference type="GO" id="GO:0015341">
    <property type="term" value="F:zinc efflux antiporter activity"/>
    <property type="evidence" value="ECO:0007669"/>
    <property type="project" value="TreeGrafter"/>
</dbReference>
<organism evidence="5 6">
    <name type="scientific">Alkalibaculum sporogenes</name>
    <dbReference type="NCBI Taxonomy" id="2655001"/>
    <lineage>
        <taxon>Bacteria</taxon>
        <taxon>Bacillati</taxon>
        <taxon>Bacillota</taxon>
        <taxon>Clostridia</taxon>
        <taxon>Eubacteriales</taxon>
        <taxon>Eubacteriaceae</taxon>
        <taxon>Alkalibaculum</taxon>
    </lineage>
</organism>
<comment type="similarity">
    <text evidence="1">Belongs to the cation diffusion facilitator (CDF) transporter (TC 2.A.4) family.</text>
</comment>
<evidence type="ECO:0000256" key="2">
    <source>
        <dbReference type="ARBA" id="ARBA00022448"/>
    </source>
</evidence>
<dbReference type="GO" id="GO:0006882">
    <property type="term" value="P:intracellular zinc ion homeostasis"/>
    <property type="evidence" value="ECO:0007669"/>
    <property type="project" value="TreeGrafter"/>
</dbReference>
<dbReference type="RefSeq" id="WP_152801066.1">
    <property type="nucleotide sequence ID" value="NZ_WHNX01000002.1"/>
</dbReference>
<accession>A0A6A7K4X5</accession>
<dbReference type="InterPro" id="IPR027470">
    <property type="entry name" value="Cation_efflux_CTD"/>
</dbReference>
<keyword evidence="3" id="KW-0812">Transmembrane</keyword>
<sequence>MICIKLCFPLIIDVIVSLGISVIILHAAYEIFIDNCDVLVDKRAVDEEIVKKILYQYSQVQGFHKIRSRGRIDEVFIDMYILTAPNMSIQQSHDMVHSIGERLIVHLEKNVQLVVHLEPLL</sequence>
<keyword evidence="2" id="KW-0813">Transport</keyword>
<evidence type="ECO:0000256" key="1">
    <source>
        <dbReference type="ARBA" id="ARBA00008114"/>
    </source>
</evidence>
<dbReference type="InterPro" id="IPR036837">
    <property type="entry name" value="Cation_efflux_CTD_sf"/>
</dbReference>
<feature type="transmembrane region" description="Helical" evidence="3">
    <location>
        <begin position="7"/>
        <end position="29"/>
    </location>
</feature>
<dbReference type="PANTHER" id="PTHR43840:SF15">
    <property type="entry name" value="MITOCHONDRIAL METAL TRANSPORTER 1-RELATED"/>
    <property type="match status" value="1"/>
</dbReference>
<dbReference type="GO" id="GO:0015093">
    <property type="term" value="F:ferrous iron transmembrane transporter activity"/>
    <property type="evidence" value="ECO:0007669"/>
    <property type="project" value="TreeGrafter"/>
</dbReference>
<evidence type="ECO:0000313" key="5">
    <source>
        <dbReference type="EMBL" id="MPW24516.1"/>
    </source>
</evidence>
<dbReference type="SUPFAM" id="SSF160240">
    <property type="entry name" value="Cation efflux protein cytoplasmic domain-like"/>
    <property type="match status" value="1"/>
</dbReference>
<dbReference type="Proteomes" id="UP000440004">
    <property type="component" value="Unassembled WGS sequence"/>
</dbReference>
<dbReference type="Gene3D" id="3.30.70.1350">
    <property type="entry name" value="Cation efflux protein, cytoplasmic domain"/>
    <property type="match status" value="1"/>
</dbReference>
<proteinExistence type="inferred from homology"/>
<keyword evidence="6" id="KW-1185">Reference proteome</keyword>
<dbReference type="InterPro" id="IPR050291">
    <property type="entry name" value="CDF_Transporter"/>
</dbReference>